<feature type="domain" description="C2H2-type" evidence="9">
    <location>
        <begin position="249"/>
        <end position="270"/>
    </location>
</feature>
<feature type="domain" description="C2H2-type" evidence="9">
    <location>
        <begin position="308"/>
        <end position="338"/>
    </location>
</feature>
<feature type="domain" description="C2H2-type" evidence="9">
    <location>
        <begin position="276"/>
        <end position="303"/>
    </location>
</feature>
<sequence>MSYPQPSHFASPPMDPALEMDLSPESYGAYPPREAYPTTMAYDGTAIYAAEAPYMYNAGRSSPGMYPEDSDMRVPSSNLSTASASSSNMGSPLSNHGQLAPMTEWATPHGLGVSPGIVDQNEYFSGHDYSFGHGIEGYNAQFEFVPAKGPGYVDPSLIHPEHINRPLAMPFENHPFPHQNPPYPGSPGLSPSPQLRNGSVSPFMHNSSYPQFSPYPAPVDPQRRPSLVSYHSNYSGEQTISGDESREKQRCPHPECGRTFKDLKAHMLTHQTERPEKCPIQTCEYHVKGFARKYDKNRHTLTHYKGTMVCGFCPGSGSAAEKSFNRADVFKRHLTAVHGVEQTPPNSRKKTAGGAAKKLTGYAPDATGKCSTCSATFSNAQDFYEHLDDCVLRIVQQEDPAEAINAQRLAEVENDRDVHNTLEKNNLPTTTMVTAVDEDDEDMLADDDDEEFKIKTSSTSPTKKSKGNPANGVQKSRGLTHSRGGVPLPTGKTRGRKNRRDYPSSWGFDKGQMTMKKRVMAVFDGPRRLAKDDMMLSTDHEVRVPLRDGKSYVTDLDIQTMKRAHGFLGATDEEKGPWVSDDPTEEELKKMLECSPEISVQQ</sequence>
<dbReference type="Gene3D" id="3.30.160.60">
    <property type="entry name" value="Classic Zinc Finger"/>
    <property type="match status" value="1"/>
</dbReference>
<dbReference type="SMART" id="SM00355">
    <property type="entry name" value="ZnF_C2H2"/>
    <property type="match status" value="4"/>
</dbReference>
<evidence type="ECO:0000313" key="10">
    <source>
        <dbReference type="EMBL" id="OIW29486.1"/>
    </source>
</evidence>
<feature type="compositionally biased region" description="Polar residues" evidence="8">
    <location>
        <begin position="229"/>
        <end position="242"/>
    </location>
</feature>
<dbReference type="Proteomes" id="UP000182658">
    <property type="component" value="Unassembled WGS sequence"/>
</dbReference>
<feature type="region of interest" description="Disordered" evidence="8">
    <location>
        <begin position="437"/>
        <end position="509"/>
    </location>
</feature>
<keyword evidence="2" id="KW-0479">Metal-binding</keyword>
<dbReference type="InterPro" id="IPR036236">
    <property type="entry name" value="Znf_C2H2_sf"/>
</dbReference>
<feature type="region of interest" description="Disordered" evidence="8">
    <location>
        <begin position="169"/>
        <end position="253"/>
    </location>
</feature>
<dbReference type="InParanoid" id="A0A1J7IPT5"/>
<name>A0A1J7IPT5_9PEZI</name>
<feature type="domain" description="C2H2-type" evidence="9">
    <location>
        <begin position="368"/>
        <end position="388"/>
    </location>
</feature>
<keyword evidence="5" id="KW-0805">Transcription regulation</keyword>
<evidence type="ECO:0000256" key="2">
    <source>
        <dbReference type="ARBA" id="ARBA00022723"/>
    </source>
</evidence>
<protein>
    <recommendedName>
        <fullName evidence="9">C2H2-type domain-containing protein</fullName>
    </recommendedName>
</protein>
<feature type="compositionally biased region" description="Basic and acidic residues" evidence="8">
    <location>
        <begin position="243"/>
        <end position="253"/>
    </location>
</feature>
<dbReference type="PANTHER" id="PTHR46179">
    <property type="entry name" value="ZINC FINGER PROTEIN"/>
    <property type="match status" value="1"/>
</dbReference>
<dbReference type="InterPro" id="IPR051061">
    <property type="entry name" value="Zinc_finger_trans_reg"/>
</dbReference>
<evidence type="ECO:0000256" key="8">
    <source>
        <dbReference type="SAM" id="MobiDB-lite"/>
    </source>
</evidence>
<dbReference type="GO" id="GO:0008270">
    <property type="term" value="F:zinc ion binding"/>
    <property type="evidence" value="ECO:0007669"/>
    <property type="project" value="UniProtKB-KW"/>
</dbReference>
<feature type="region of interest" description="Disordered" evidence="8">
    <location>
        <begin position="66"/>
        <end position="95"/>
    </location>
</feature>
<evidence type="ECO:0000256" key="6">
    <source>
        <dbReference type="ARBA" id="ARBA00023163"/>
    </source>
</evidence>
<evidence type="ECO:0000256" key="1">
    <source>
        <dbReference type="ARBA" id="ARBA00004123"/>
    </source>
</evidence>
<keyword evidence="7" id="KW-0539">Nucleus</keyword>
<feature type="compositionally biased region" description="Polar residues" evidence="8">
    <location>
        <begin position="194"/>
        <end position="211"/>
    </location>
</feature>
<dbReference type="InterPro" id="IPR013087">
    <property type="entry name" value="Znf_C2H2_type"/>
</dbReference>
<evidence type="ECO:0000256" key="7">
    <source>
        <dbReference type="ARBA" id="ARBA00023242"/>
    </source>
</evidence>
<dbReference type="EMBL" id="KV875097">
    <property type="protein sequence ID" value="OIW29486.1"/>
    <property type="molecule type" value="Genomic_DNA"/>
</dbReference>
<evidence type="ECO:0000256" key="5">
    <source>
        <dbReference type="ARBA" id="ARBA00023015"/>
    </source>
</evidence>
<keyword evidence="11" id="KW-1185">Reference proteome</keyword>
<dbReference type="AlphaFoldDB" id="A0A1J7IPT5"/>
<evidence type="ECO:0000259" key="9">
    <source>
        <dbReference type="SMART" id="SM00355"/>
    </source>
</evidence>
<feature type="region of interest" description="Disordered" evidence="8">
    <location>
        <begin position="1"/>
        <end position="26"/>
    </location>
</feature>
<reference evidence="10 11" key="1">
    <citation type="submission" date="2016-10" db="EMBL/GenBank/DDBJ databases">
        <title>Draft genome sequence of Coniochaeta ligniaria NRRL30616, a lignocellulolytic fungus for bioabatement of inhibitors in plant biomass hydrolysates.</title>
        <authorList>
            <consortium name="DOE Joint Genome Institute"/>
            <person name="Jimenez D.J."/>
            <person name="Hector R.E."/>
            <person name="Riley R."/>
            <person name="Sun H."/>
            <person name="Grigoriev I.V."/>
            <person name="Van Elsas J.D."/>
            <person name="Nichols N.N."/>
        </authorList>
    </citation>
    <scope>NUCLEOTIDE SEQUENCE [LARGE SCALE GENOMIC DNA]</scope>
    <source>
        <strain evidence="10 11">NRRL 30616</strain>
    </source>
</reference>
<dbReference type="GO" id="GO:0005634">
    <property type="term" value="C:nucleus"/>
    <property type="evidence" value="ECO:0007669"/>
    <property type="project" value="UniProtKB-SubCell"/>
</dbReference>
<gene>
    <name evidence="10" type="ORF">CONLIGDRAFT_654053</name>
</gene>
<feature type="compositionally biased region" description="Low complexity" evidence="8">
    <location>
        <begin position="75"/>
        <end position="94"/>
    </location>
</feature>
<feature type="compositionally biased region" description="Acidic residues" evidence="8">
    <location>
        <begin position="437"/>
        <end position="451"/>
    </location>
</feature>
<dbReference type="OrthoDB" id="6077919at2759"/>
<dbReference type="SUPFAM" id="SSF57667">
    <property type="entry name" value="beta-beta-alpha zinc fingers"/>
    <property type="match status" value="1"/>
</dbReference>
<evidence type="ECO:0000256" key="3">
    <source>
        <dbReference type="ARBA" id="ARBA00022771"/>
    </source>
</evidence>
<evidence type="ECO:0000256" key="4">
    <source>
        <dbReference type="ARBA" id="ARBA00022833"/>
    </source>
</evidence>
<keyword evidence="3" id="KW-0863">Zinc-finger</keyword>
<accession>A0A1J7IPT5</accession>
<evidence type="ECO:0000313" key="11">
    <source>
        <dbReference type="Proteomes" id="UP000182658"/>
    </source>
</evidence>
<comment type="subcellular location">
    <subcellularLocation>
        <location evidence="1">Nucleus</location>
    </subcellularLocation>
</comment>
<dbReference type="GO" id="GO:0006357">
    <property type="term" value="P:regulation of transcription by RNA polymerase II"/>
    <property type="evidence" value="ECO:0007669"/>
    <property type="project" value="TreeGrafter"/>
</dbReference>
<keyword evidence="4" id="KW-0862">Zinc</keyword>
<dbReference type="STRING" id="1408157.A0A1J7IPT5"/>
<dbReference type="PANTHER" id="PTHR46179:SF13">
    <property type="entry name" value="C2H2-TYPE DOMAIN-CONTAINING PROTEIN"/>
    <property type="match status" value="1"/>
</dbReference>
<organism evidence="10 11">
    <name type="scientific">Coniochaeta ligniaria NRRL 30616</name>
    <dbReference type="NCBI Taxonomy" id="1408157"/>
    <lineage>
        <taxon>Eukaryota</taxon>
        <taxon>Fungi</taxon>
        <taxon>Dikarya</taxon>
        <taxon>Ascomycota</taxon>
        <taxon>Pezizomycotina</taxon>
        <taxon>Sordariomycetes</taxon>
        <taxon>Sordariomycetidae</taxon>
        <taxon>Coniochaetales</taxon>
        <taxon>Coniochaetaceae</taxon>
        <taxon>Coniochaeta</taxon>
    </lineage>
</organism>
<proteinExistence type="predicted"/>
<keyword evidence="6" id="KW-0804">Transcription</keyword>